<keyword evidence="7" id="KW-0297">G-protein coupled receptor</keyword>
<keyword evidence="12" id="KW-0807">Transducer</keyword>
<feature type="region of interest" description="Disordered" evidence="13">
    <location>
        <begin position="854"/>
        <end position="882"/>
    </location>
</feature>
<evidence type="ECO:0000256" key="10">
    <source>
        <dbReference type="ARBA" id="ARBA00023170"/>
    </source>
</evidence>
<proteinExistence type="inferred from homology"/>
<dbReference type="FunFam" id="3.40.50.2300:FF:000009">
    <property type="entry name" value="Glutamate receptor, metabotropic 4"/>
    <property type="match status" value="1"/>
</dbReference>
<comment type="similarity">
    <text evidence="2">Belongs to the G-protein coupled receptor 3 family.</text>
</comment>
<keyword evidence="10 17" id="KW-0675">Receptor</keyword>
<dbReference type="Gene3D" id="3.40.50.2300">
    <property type="match status" value="2"/>
</dbReference>
<feature type="transmembrane region" description="Helical" evidence="14">
    <location>
        <begin position="737"/>
        <end position="758"/>
    </location>
</feature>
<evidence type="ECO:0000256" key="15">
    <source>
        <dbReference type="SAM" id="SignalP"/>
    </source>
</evidence>
<keyword evidence="6 14" id="KW-1133">Transmembrane helix</keyword>
<feature type="signal peptide" evidence="15">
    <location>
        <begin position="1"/>
        <end position="19"/>
    </location>
</feature>
<dbReference type="InterPro" id="IPR017978">
    <property type="entry name" value="GPCR_3_C"/>
</dbReference>
<dbReference type="Proteomes" id="UP001295444">
    <property type="component" value="Chromosome 09"/>
</dbReference>
<dbReference type="InterPro" id="IPR000162">
    <property type="entry name" value="GPCR_3_mtglu_rcpt"/>
</dbReference>
<protein>
    <submittedName>
        <fullName evidence="17">Metabotropic glutamate receptor 6-like</fullName>
    </submittedName>
</protein>
<evidence type="ECO:0000256" key="2">
    <source>
        <dbReference type="ARBA" id="ARBA00007242"/>
    </source>
</evidence>
<evidence type="ECO:0000313" key="18">
    <source>
        <dbReference type="Proteomes" id="UP001295444"/>
    </source>
</evidence>
<dbReference type="PANTHER" id="PTHR24060">
    <property type="entry name" value="METABOTROPIC GLUTAMATE RECEPTOR"/>
    <property type="match status" value="1"/>
</dbReference>
<dbReference type="AlphaFoldDB" id="A0AAD1T5K0"/>
<dbReference type="InterPro" id="IPR000337">
    <property type="entry name" value="GPCR_3"/>
</dbReference>
<keyword evidence="18" id="KW-1185">Reference proteome</keyword>
<feature type="transmembrane region" description="Helical" evidence="14">
    <location>
        <begin position="643"/>
        <end position="664"/>
    </location>
</feature>
<dbReference type="SUPFAM" id="SSF53822">
    <property type="entry name" value="Periplasmic binding protein-like I"/>
    <property type="match status" value="1"/>
</dbReference>
<dbReference type="EMBL" id="OW240920">
    <property type="protein sequence ID" value="CAH2317069.1"/>
    <property type="molecule type" value="Genomic_DNA"/>
</dbReference>
<feature type="transmembrane region" description="Helical" evidence="14">
    <location>
        <begin position="770"/>
        <end position="792"/>
    </location>
</feature>
<dbReference type="InterPro" id="IPR001828">
    <property type="entry name" value="ANF_lig-bd_rcpt"/>
</dbReference>
<evidence type="ECO:0000256" key="9">
    <source>
        <dbReference type="ARBA" id="ARBA00023157"/>
    </source>
</evidence>
<feature type="transmembrane region" description="Helical" evidence="14">
    <location>
        <begin position="573"/>
        <end position="599"/>
    </location>
</feature>
<dbReference type="GO" id="GO:0004930">
    <property type="term" value="F:G protein-coupled receptor activity"/>
    <property type="evidence" value="ECO:0007669"/>
    <property type="project" value="UniProtKB-KW"/>
</dbReference>
<dbReference type="Pfam" id="PF07562">
    <property type="entry name" value="NCD3G"/>
    <property type="match status" value="1"/>
</dbReference>
<dbReference type="PRINTS" id="PR00593">
    <property type="entry name" value="MTABOTROPICR"/>
</dbReference>
<feature type="transmembrane region" description="Helical" evidence="14">
    <location>
        <begin position="611"/>
        <end position="631"/>
    </location>
</feature>
<dbReference type="PROSITE" id="PS00980">
    <property type="entry name" value="G_PROTEIN_RECEP_F3_2"/>
    <property type="match status" value="1"/>
</dbReference>
<evidence type="ECO:0000256" key="8">
    <source>
        <dbReference type="ARBA" id="ARBA00023136"/>
    </source>
</evidence>
<keyword evidence="8 14" id="KW-0472">Membrane</keyword>
<evidence type="ECO:0000256" key="6">
    <source>
        <dbReference type="ARBA" id="ARBA00022989"/>
    </source>
</evidence>
<dbReference type="PRINTS" id="PR01054">
    <property type="entry name" value="MTABOTROPC4R"/>
</dbReference>
<evidence type="ECO:0000256" key="7">
    <source>
        <dbReference type="ARBA" id="ARBA00023040"/>
    </source>
</evidence>
<feature type="chain" id="PRO_5042120510" evidence="15">
    <location>
        <begin position="20"/>
        <end position="882"/>
    </location>
</feature>
<keyword evidence="11" id="KW-0325">Glycoprotein</keyword>
<dbReference type="PROSITE" id="PS50259">
    <property type="entry name" value="G_PROTEIN_RECEP_F3_4"/>
    <property type="match status" value="1"/>
</dbReference>
<dbReference type="PRINTS" id="PR00248">
    <property type="entry name" value="GPCRMGR"/>
</dbReference>
<dbReference type="InterPro" id="IPR011500">
    <property type="entry name" value="GPCR_3_9-Cys_dom"/>
</dbReference>
<dbReference type="InterPro" id="IPR028082">
    <property type="entry name" value="Peripla_BP_I"/>
</dbReference>
<feature type="transmembrane region" description="Helical" evidence="14">
    <location>
        <begin position="812"/>
        <end position="834"/>
    </location>
</feature>
<evidence type="ECO:0000259" key="16">
    <source>
        <dbReference type="PROSITE" id="PS50259"/>
    </source>
</evidence>
<evidence type="ECO:0000313" key="17">
    <source>
        <dbReference type="EMBL" id="CAH2317069.1"/>
    </source>
</evidence>
<name>A0AAD1T5K0_PELCU</name>
<dbReference type="Gene3D" id="2.10.50.30">
    <property type="entry name" value="GPCR, family 3, nine cysteines domain"/>
    <property type="match status" value="1"/>
</dbReference>
<evidence type="ECO:0000256" key="5">
    <source>
        <dbReference type="ARBA" id="ARBA00022729"/>
    </source>
</evidence>
<evidence type="ECO:0000256" key="13">
    <source>
        <dbReference type="SAM" id="MobiDB-lite"/>
    </source>
</evidence>
<feature type="transmembrane region" description="Helical" evidence="14">
    <location>
        <begin position="685"/>
        <end position="706"/>
    </location>
</feature>
<dbReference type="FunFam" id="3.40.50.2300:FF:000196">
    <property type="entry name" value="Glutamate metabotropic receptor 7"/>
    <property type="match status" value="1"/>
</dbReference>
<dbReference type="InterPro" id="IPR001786">
    <property type="entry name" value="GPCR_3_mGluR4"/>
</dbReference>
<keyword evidence="3" id="KW-1003">Cell membrane</keyword>
<accession>A0AAD1T5K0</accession>
<dbReference type="InterPro" id="IPR017979">
    <property type="entry name" value="GPCR_3_CS"/>
</dbReference>
<evidence type="ECO:0000256" key="1">
    <source>
        <dbReference type="ARBA" id="ARBA00004651"/>
    </source>
</evidence>
<reference evidence="17" key="1">
    <citation type="submission" date="2022-03" db="EMBL/GenBank/DDBJ databases">
        <authorList>
            <person name="Alioto T."/>
            <person name="Alioto T."/>
            <person name="Gomez Garrido J."/>
        </authorList>
    </citation>
    <scope>NUCLEOTIDE SEQUENCE</scope>
</reference>
<dbReference type="FunFam" id="2.10.50.30:FF:000001">
    <property type="entry name" value="metabotropic glutamate receptor 1"/>
    <property type="match status" value="1"/>
</dbReference>
<sequence>MSSPRILLFILYLQREIKAQQSTQPHSIKIDGDITLGGLFPVHAKGPAGVPCGEVKKEAGIHRMEAMLYALDQINGDPELLPNLTLGARILDTCSRDTYALEQSLTFVQALIQKDTSDIRCANGEPPILSRPERVVGVIGASASSVSIMVANVLRLFAIPQISYASTAPELSDNNRYDFFSRVVPPDSYQAQAMVDIVKALGWNYVSTLASEGNYGESGVEAFVQISREAGGVCIAQSIKIPREPRPGEFDKVIRRLLETPNARGIIIFANEDDIKRVLEATQRANQTGHFLWVGSDSWGSKTSPVLRLEEVAEGAVTILPKRASIDGFDQYFTSRTLENNRRNIWFAEFWEDDFKCKLTRSGAPPEEARRKCTGEERIGRDSPYEQEGKVQFVIDAVYAMAHALHIMHMELCAGSLGVCNKMDPMDGRLLLQYIRRVNFNGSAGTPVMFNENGDAPGRYDIFQYQMTNDSAPSYRVIGQWTEYLRLNIEEMQWSGGQSDIPSSVCSLPCQPGERKKMVKGVSCCWHCELCDGYQYQFDDFTCQACPFDMRPNVNRTACRPTPIVKLEWHSPWAILPLFLSILGILSTLFVVGTLVRFNDTPIVRASGRELSYVLLTGIFLMYAITFLMMAEPGVAVCALRRLFLGLGMCISYAALLTKTNRIYRIFEQGKRSVTPPRFISPASQLAITFSLICVQLVGTAVWLAVLPPHSVIDYEEQRTPNPELASGVLKCDMSDLSLVSCLMYSILLMVTCTVYAVKARGVPENFNEAKPIGFTMYTTCIVWLAFVPIFFGTAQSAEKIYIQTTTLTVSMSLSASVSLGMLYVPKVYIILFHPEQNVQKRKRSFKAVATAATMSTRLSQKNSERQNGESKPTEKSLPESK</sequence>
<comment type="subcellular location">
    <subcellularLocation>
        <location evidence="1">Cell membrane</location>
        <topology evidence="1">Multi-pass membrane protein</topology>
    </subcellularLocation>
</comment>
<dbReference type="GO" id="GO:0005886">
    <property type="term" value="C:plasma membrane"/>
    <property type="evidence" value="ECO:0007669"/>
    <property type="project" value="UniProtKB-SubCell"/>
</dbReference>
<dbReference type="InterPro" id="IPR038550">
    <property type="entry name" value="GPCR_3_9-Cys_sf"/>
</dbReference>
<dbReference type="CDD" id="cd06376">
    <property type="entry name" value="PBP1_mGluR_groupIII"/>
    <property type="match status" value="1"/>
</dbReference>
<evidence type="ECO:0000256" key="12">
    <source>
        <dbReference type="ARBA" id="ARBA00023224"/>
    </source>
</evidence>
<evidence type="ECO:0000256" key="4">
    <source>
        <dbReference type="ARBA" id="ARBA00022692"/>
    </source>
</evidence>
<dbReference type="Pfam" id="PF00003">
    <property type="entry name" value="7tm_3"/>
    <property type="match status" value="1"/>
</dbReference>
<keyword evidence="9" id="KW-1015">Disulfide bond</keyword>
<dbReference type="Pfam" id="PF01094">
    <property type="entry name" value="ANF_receptor"/>
    <property type="match status" value="1"/>
</dbReference>
<feature type="compositionally biased region" description="Basic and acidic residues" evidence="13">
    <location>
        <begin position="863"/>
        <end position="882"/>
    </location>
</feature>
<keyword evidence="5 15" id="KW-0732">Signal</keyword>
<dbReference type="PROSITE" id="PS00981">
    <property type="entry name" value="G_PROTEIN_RECEP_F3_3"/>
    <property type="match status" value="1"/>
</dbReference>
<dbReference type="InterPro" id="IPR050726">
    <property type="entry name" value="mGluR"/>
</dbReference>
<keyword evidence="4 14" id="KW-0812">Transmembrane</keyword>
<evidence type="ECO:0000256" key="3">
    <source>
        <dbReference type="ARBA" id="ARBA00022475"/>
    </source>
</evidence>
<organism evidence="17 18">
    <name type="scientific">Pelobates cultripes</name>
    <name type="common">Western spadefoot toad</name>
    <dbReference type="NCBI Taxonomy" id="61616"/>
    <lineage>
        <taxon>Eukaryota</taxon>
        <taxon>Metazoa</taxon>
        <taxon>Chordata</taxon>
        <taxon>Craniata</taxon>
        <taxon>Vertebrata</taxon>
        <taxon>Euteleostomi</taxon>
        <taxon>Amphibia</taxon>
        <taxon>Batrachia</taxon>
        <taxon>Anura</taxon>
        <taxon>Pelobatoidea</taxon>
        <taxon>Pelobatidae</taxon>
        <taxon>Pelobates</taxon>
    </lineage>
</organism>
<dbReference type="PROSITE" id="PS00979">
    <property type="entry name" value="G_PROTEIN_RECEP_F3_1"/>
    <property type="match status" value="1"/>
</dbReference>
<feature type="domain" description="G-protein coupled receptors family 3 profile" evidence="16">
    <location>
        <begin position="573"/>
        <end position="847"/>
    </location>
</feature>
<evidence type="ECO:0000256" key="14">
    <source>
        <dbReference type="SAM" id="Phobius"/>
    </source>
</evidence>
<gene>
    <name evidence="17" type="ORF">PECUL_23A031993</name>
</gene>
<evidence type="ECO:0000256" key="11">
    <source>
        <dbReference type="ARBA" id="ARBA00023180"/>
    </source>
</evidence>